<evidence type="ECO:0000259" key="4">
    <source>
        <dbReference type="PROSITE" id="PS51000"/>
    </source>
</evidence>
<dbReference type="SUPFAM" id="SSF46785">
    <property type="entry name" value="Winged helix' DNA-binding domain"/>
    <property type="match status" value="1"/>
</dbReference>
<dbReference type="SMART" id="SM00420">
    <property type="entry name" value="HTH_DEOR"/>
    <property type="match status" value="1"/>
</dbReference>
<reference evidence="5 6" key="1">
    <citation type="submission" date="2016-05" db="EMBL/GenBank/DDBJ databases">
        <title>Paenibacillus oryzae. sp. nov., isolated from the rice root.</title>
        <authorList>
            <person name="Zhang J."/>
            <person name="Zhang X."/>
        </authorList>
    </citation>
    <scope>NUCLEOTIDE SEQUENCE [LARGE SCALE GENOMIC DNA]</scope>
    <source>
        <strain evidence="5 6">1DrF-4</strain>
    </source>
</reference>
<evidence type="ECO:0000256" key="1">
    <source>
        <dbReference type="ARBA" id="ARBA00023015"/>
    </source>
</evidence>
<dbReference type="CDD" id="cd00090">
    <property type="entry name" value="HTH_ARSR"/>
    <property type="match status" value="1"/>
</dbReference>
<dbReference type="InterPro" id="IPR037171">
    <property type="entry name" value="NagB/RpiA_transferase-like"/>
</dbReference>
<dbReference type="Pfam" id="PF08220">
    <property type="entry name" value="HTH_DeoR"/>
    <property type="match status" value="1"/>
</dbReference>
<sequence>MLAAERHRKIIERLEEKAAVRVSELSEQFMVTEKTVREDLEKLEEKGLLKRTHGGAVLAQDGENSLLPLQYPNIRHQREKAAIAAMALTCIEPGDIIVLDAGSSTLELARQLPNMPVTVITSDLLIIRELTAKEEVRLIVPGGYRHRNMLIGTEPQEWISRLNIHKLFLSATGVHLEYGLTIFTEELSKQKRLYLDNAKATYCLADHSKFDKGALITFAGLHEVDAIITDEGIHSEVAARYEATGLTLMKAELPGSGKRGKGKV</sequence>
<dbReference type="PANTHER" id="PTHR30363:SF44">
    <property type="entry name" value="AGA OPERON TRANSCRIPTIONAL REPRESSOR-RELATED"/>
    <property type="match status" value="1"/>
</dbReference>
<dbReference type="SUPFAM" id="SSF100950">
    <property type="entry name" value="NagB/RpiA/CoA transferase-like"/>
    <property type="match status" value="1"/>
</dbReference>
<dbReference type="Pfam" id="PF00455">
    <property type="entry name" value="DeoRC"/>
    <property type="match status" value="1"/>
</dbReference>
<dbReference type="InterPro" id="IPR036390">
    <property type="entry name" value="WH_DNA-bd_sf"/>
</dbReference>
<evidence type="ECO:0000256" key="2">
    <source>
        <dbReference type="ARBA" id="ARBA00023125"/>
    </source>
</evidence>
<dbReference type="PANTHER" id="PTHR30363">
    <property type="entry name" value="HTH-TYPE TRANSCRIPTIONAL REGULATOR SRLR-RELATED"/>
    <property type="match status" value="1"/>
</dbReference>
<evidence type="ECO:0000256" key="3">
    <source>
        <dbReference type="ARBA" id="ARBA00023163"/>
    </source>
</evidence>
<proteinExistence type="predicted"/>
<dbReference type="EMBL" id="LYPA01000040">
    <property type="protein sequence ID" value="OBR67294.1"/>
    <property type="molecule type" value="Genomic_DNA"/>
</dbReference>
<dbReference type="InterPro" id="IPR001034">
    <property type="entry name" value="DeoR_HTH"/>
</dbReference>
<dbReference type="PROSITE" id="PS51000">
    <property type="entry name" value="HTH_DEOR_2"/>
    <property type="match status" value="1"/>
</dbReference>
<dbReference type="PRINTS" id="PR00037">
    <property type="entry name" value="HTHLACR"/>
</dbReference>
<dbReference type="InterPro" id="IPR036388">
    <property type="entry name" value="WH-like_DNA-bd_sf"/>
</dbReference>
<dbReference type="SMART" id="SM01134">
    <property type="entry name" value="DeoRC"/>
    <property type="match status" value="1"/>
</dbReference>
<dbReference type="InterPro" id="IPR014036">
    <property type="entry name" value="DeoR-like_C"/>
</dbReference>
<dbReference type="Gene3D" id="1.10.10.10">
    <property type="entry name" value="Winged helix-like DNA-binding domain superfamily/Winged helix DNA-binding domain"/>
    <property type="match status" value="1"/>
</dbReference>
<comment type="caution">
    <text evidence="5">The sequence shown here is derived from an EMBL/GenBank/DDBJ whole genome shotgun (WGS) entry which is preliminary data.</text>
</comment>
<dbReference type="OrthoDB" id="9797223at2"/>
<organism evidence="5 6">
    <name type="scientific">Paenibacillus oryzae</name>
    <dbReference type="NCBI Taxonomy" id="1844972"/>
    <lineage>
        <taxon>Bacteria</taxon>
        <taxon>Bacillati</taxon>
        <taxon>Bacillota</taxon>
        <taxon>Bacilli</taxon>
        <taxon>Bacillales</taxon>
        <taxon>Paenibacillaceae</taxon>
        <taxon>Paenibacillus</taxon>
    </lineage>
</organism>
<dbReference type="AlphaFoldDB" id="A0A1A5YNW1"/>
<dbReference type="RefSeq" id="WP_068680859.1">
    <property type="nucleotide sequence ID" value="NZ_LYPA01000040.1"/>
</dbReference>
<dbReference type="InterPro" id="IPR050313">
    <property type="entry name" value="Carb_Metab_HTH_regulators"/>
</dbReference>
<dbReference type="STRING" id="1844972.A7K91_07570"/>
<name>A0A1A5YNW1_9BACL</name>
<evidence type="ECO:0000313" key="5">
    <source>
        <dbReference type="EMBL" id="OBR67294.1"/>
    </source>
</evidence>
<dbReference type="Proteomes" id="UP000092024">
    <property type="component" value="Unassembled WGS sequence"/>
</dbReference>
<dbReference type="InterPro" id="IPR011991">
    <property type="entry name" value="ArsR-like_HTH"/>
</dbReference>
<accession>A0A1A5YNW1</accession>
<keyword evidence="3" id="KW-0804">Transcription</keyword>
<keyword evidence="2" id="KW-0238">DNA-binding</keyword>
<gene>
    <name evidence="5" type="ORF">A7K91_07570</name>
</gene>
<dbReference type="GO" id="GO:0003700">
    <property type="term" value="F:DNA-binding transcription factor activity"/>
    <property type="evidence" value="ECO:0007669"/>
    <property type="project" value="InterPro"/>
</dbReference>
<keyword evidence="1" id="KW-0805">Transcription regulation</keyword>
<protein>
    <submittedName>
        <fullName evidence="5">DeoR family transcriptional regulator</fullName>
    </submittedName>
</protein>
<feature type="domain" description="HTH deoR-type" evidence="4">
    <location>
        <begin position="3"/>
        <end position="58"/>
    </location>
</feature>
<dbReference type="GO" id="GO:0003677">
    <property type="term" value="F:DNA binding"/>
    <property type="evidence" value="ECO:0007669"/>
    <property type="project" value="UniProtKB-KW"/>
</dbReference>
<evidence type="ECO:0000313" key="6">
    <source>
        <dbReference type="Proteomes" id="UP000092024"/>
    </source>
</evidence>
<keyword evidence="6" id="KW-1185">Reference proteome</keyword>